<keyword evidence="2" id="KW-0285">Flavoprotein</keyword>
<evidence type="ECO:0000259" key="6">
    <source>
        <dbReference type="Pfam" id="PF01494"/>
    </source>
</evidence>
<comment type="caution">
    <text evidence="7">The sequence shown here is derived from an EMBL/GenBank/DDBJ whole genome shotgun (WGS) entry which is preliminary data.</text>
</comment>
<dbReference type="PANTHER" id="PTHR47178:SF3">
    <property type="entry name" value="FAD-BINDING DOMAIN-CONTAINING PROTEIN"/>
    <property type="match status" value="1"/>
</dbReference>
<name>A0AAD4I703_9PLEO</name>
<dbReference type="SUPFAM" id="SSF51905">
    <property type="entry name" value="FAD/NAD(P)-binding domain"/>
    <property type="match status" value="1"/>
</dbReference>
<dbReference type="GO" id="GO:0004497">
    <property type="term" value="F:monooxygenase activity"/>
    <property type="evidence" value="ECO:0007669"/>
    <property type="project" value="UniProtKB-KW"/>
</dbReference>
<dbReference type="PRINTS" id="PR00420">
    <property type="entry name" value="RNGMNOXGNASE"/>
</dbReference>
<dbReference type="InterPro" id="IPR002938">
    <property type="entry name" value="FAD-bd"/>
</dbReference>
<evidence type="ECO:0000313" key="7">
    <source>
        <dbReference type="EMBL" id="KAG9188188.1"/>
    </source>
</evidence>
<accession>A0AAD4I703</accession>
<dbReference type="EMBL" id="JAANER010000006">
    <property type="protein sequence ID" value="KAG9188188.1"/>
    <property type="molecule type" value="Genomic_DNA"/>
</dbReference>
<dbReference type="Pfam" id="PF01494">
    <property type="entry name" value="FAD_binding_3"/>
    <property type="match status" value="1"/>
</dbReference>
<gene>
    <name evidence="7" type="ORF">G6011_02111</name>
</gene>
<dbReference type="Gene3D" id="3.50.50.60">
    <property type="entry name" value="FAD/NAD(P)-binding domain"/>
    <property type="match status" value="1"/>
</dbReference>
<keyword evidence="4" id="KW-0560">Oxidoreductase</keyword>
<protein>
    <recommendedName>
        <fullName evidence="6">FAD-binding domain-containing protein</fullName>
    </recommendedName>
</protein>
<dbReference type="AlphaFoldDB" id="A0AAD4I703"/>
<dbReference type="GO" id="GO:0071949">
    <property type="term" value="F:FAD binding"/>
    <property type="evidence" value="ECO:0007669"/>
    <property type="project" value="InterPro"/>
</dbReference>
<keyword evidence="3" id="KW-0274">FAD</keyword>
<evidence type="ECO:0000313" key="8">
    <source>
        <dbReference type="Proteomes" id="UP001199106"/>
    </source>
</evidence>
<dbReference type="InterPro" id="IPR036188">
    <property type="entry name" value="FAD/NAD-bd_sf"/>
</dbReference>
<organism evidence="7 8">
    <name type="scientific">Alternaria panax</name>
    <dbReference type="NCBI Taxonomy" id="48097"/>
    <lineage>
        <taxon>Eukaryota</taxon>
        <taxon>Fungi</taxon>
        <taxon>Dikarya</taxon>
        <taxon>Ascomycota</taxon>
        <taxon>Pezizomycotina</taxon>
        <taxon>Dothideomycetes</taxon>
        <taxon>Pleosporomycetidae</taxon>
        <taxon>Pleosporales</taxon>
        <taxon>Pleosporineae</taxon>
        <taxon>Pleosporaceae</taxon>
        <taxon>Alternaria</taxon>
        <taxon>Alternaria sect. Panax</taxon>
    </lineage>
</organism>
<keyword evidence="8" id="KW-1185">Reference proteome</keyword>
<feature type="domain" description="FAD-binding" evidence="6">
    <location>
        <begin position="24"/>
        <end position="390"/>
    </location>
</feature>
<dbReference type="PANTHER" id="PTHR47178">
    <property type="entry name" value="MONOOXYGENASE, FAD-BINDING"/>
    <property type="match status" value="1"/>
</dbReference>
<comment type="cofactor">
    <cofactor evidence="1">
        <name>FAD</name>
        <dbReference type="ChEBI" id="CHEBI:57692"/>
    </cofactor>
</comment>
<evidence type="ECO:0000256" key="5">
    <source>
        <dbReference type="ARBA" id="ARBA00023033"/>
    </source>
</evidence>
<evidence type="ECO:0000256" key="2">
    <source>
        <dbReference type="ARBA" id="ARBA00022630"/>
    </source>
</evidence>
<proteinExistence type="predicted"/>
<evidence type="ECO:0000256" key="3">
    <source>
        <dbReference type="ARBA" id="ARBA00022827"/>
    </source>
</evidence>
<dbReference type="Proteomes" id="UP001199106">
    <property type="component" value="Unassembled WGS sequence"/>
</dbReference>
<sequence>MADLGLFVMEKPTADGEVRAAQLPMLVIGSGIAGLALAQGLRKLGALLENQANIPCIVFEKNGAKHGERDWNMGLHWGAPALRSLMPDGWWHRIQTVSVDPNVPTKEQDTLKWLRGDTGDLVAAITFGPFYRLRRSKLRDMLMQGLDIQFGKRLQDVSYATDNQSVTAHFADGTTATGSILVGADGARSSTRQILLGRELGAIHHIPYAATFVQCKFTVQQALFLRSFHPLYLACAHPNNNFAFFGMHDAPDADDPSSWTFFYYISWRSSLEEQEATKNWTGAQRLAQQKEFAKEFCDPWRSALEWTPDGTPVWYLGLSDWDPEIEGHRWDNHHGLVTMIGDAVHPMTYQRGQGLNHSVEDAGKLHEAITKIQTGQDRKAAIDAFEEEMIRRGGGEVRDGTENTRMLHNWERVKHSPLFTKGMKKVDP</sequence>
<reference evidence="7" key="1">
    <citation type="submission" date="2021-07" db="EMBL/GenBank/DDBJ databases">
        <title>Genome Resource of American Ginseng Black Spot Pathogen Alternaria panax.</title>
        <authorList>
            <person name="Qiu C."/>
            <person name="Wang W."/>
            <person name="Liu Z."/>
        </authorList>
    </citation>
    <scope>NUCLEOTIDE SEQUENCE</scope>
    <source>
        <strain evidence="7">BNCC115425</strain>
    </source>
</reference>
<evidence type="ECO:0000256" key="4">
    <source>
        <dbReference type="ARBA" id="ARBA00023002"/>
    </source>
</evidence>
<keyword evidence="5" id="KW-0503">Monooxygenase</keyword>
<evidence type="ECO:0000256" key="1">
    <source>
        <dbReference type="ARBA" id="ARBA00001974"/>
    </source>
</evidence>